<dbReference type="EMBL" id="NRGO01000005">
    <property type="protein sequence ID" value="PCC50901.1"/>
    <property type="molecule type" value="Genomic_DNA"/>
</dbReference>
<evidence type="ECO:0000313" key="6">
    <source>
        <dbReference type="EMBL" id="PCC50901.1"/>
    </source>
</evidence>
<dbReference type="GO" id="GO:0003677">
    <property type="term" value="F:DNA binding"/>
    <property type="evidence" value="ECO:0007669"/>
    <property type="project" value="UniProtKB-KW"/>
</dbReference>
<dbReference type="EMBL" id="RHFF01000009">
    <property type="protein sequence ID" value="TGD38642.1"/>
    <property type="molecule type" value="Genomic_DNA"/>
</dbReference>
<dbReference type="CDD" id="cd01109">
    <property type="entry name" value="HTH_YyaN"/>
    <property type="match status" value="1"/>
</dbReference>
<feature type="region of interest" description="Disordered" evidence="2">
    <location>
        <begin position="149"/>
        <end position="173"/>
    </location>
</feature>
<dbReference type="InterPro" id="IPR000551">
    <property type="entry name" value="MerR-type_HTH_dom"/>
</dbReference>
<evidence type="ECO:0000256" key="1">
    <source>
        <dbReference type="ARBA" id="ARBA00023125"/>
    </source>
</evidence>
<dbReference type="EMBL" id="NRGP01000002">
    <property type="protein sequence ID" value="PCC48176.1"/>
    <property type="molecule type" value="Genomic_DNA"/>
</dbReference>
<feature type="compositionally biased region" description="Polar residues" evidence="2">
    <location>
        <begin position="152"/>
        <end position="165"/>
    </location>
</feature>
<dbReference type="EMBL" id="NRGQ01000005">
    <property type="protein sequence ID" value="PCC43875.1"/>
    <property type="molecule type" value="Genomic_DNA"/>
</dbReference>
<evidence type="ECO:0000313" key="8">
    <source>
        <dbReference type="Proteomes" id="UP000217564"/>
    </source>
</evidence>
<sequence length="173" mass="19144">MAQQTASTAATAPSATPPQPIRDPRIRRALSTEFGSELSISEVCELLGITAHTARYYERAGLIEVPRSRSGHRTYDQATVERLDFLVRMRTSGMGISELRRYVDLVHAGEATTAQRLQIMLDQRERIVSQLHELELALVTTDYKVAKYGGTPNDNRTPANASPNSHHTEGDPS</sequence>
<dbReference type="PANTHER" id="PTHR30204">
    <property type="entry name" value="REDOX-CYCLING DRUG-SENSING TRANSCRIPTIONAL ACTIVATOR SOXR"/>
    <property type="match status" value="1"/>
</dbReference>
<accession>A0A2A3ZHG6</accession>
<reference evidence="8 9" key="1">
    <citation type="journal article" date="2017" name="Elife">
        <title>Extensive horizontal gene transfer in cheese-associated bacteria.</title>
        <authorList>
            <person name="Bonham K.S."/>
            <person name="Wolfe B.E."/>
            <person name="Dutton R.J."/>
        </authorList>
    </citation>
    <scope>NUCLEOTIDE SEQUENCE [LARGE SCALE GENOMIC DNA]</scope>
    <source>
        <strain evidence="6 9">900_6</strain>
        <strain evidence="5 8">947_7</strain>
        <strain evidence="4 10">962_8</strain>
    </source>
</reference>
<feature type="compositionally biased region" description="Low complexity" evidence="2">
    <location>
        <begin position="1"/>
        <end position="14"/>
    </location>
</feature>
<evidence type="ECO:0000313" key="10">
    <source>
        <dbReference type="Proteomes" id="UP000218620"/>
    </source>
</evidence>
<organism evidence="6 9">
    <name type="scientific">Brevibacterium aurantiacum</name>
    <dbReference type="NCBI Taxonomy" id="273384"/>
    <lineage>
        <taxon>Bacteria</taxon>
        <taxon>Bacillati</taxon>
        <taxon>Actinomycetota</taxon>
        <taxon>Actinomycetes</taxon>
        <taxon>Micrococcales</taxon>
        <taxon>Brevibacteriaceae</taxon>
        <taxon>Brevibacterium</taxon>
    </lineage>
</organism>
<proteinExistence type="predicted"/>
<dbReference type="InterPro" id="IPR047057">
    <property type="entry name" value="MerR_fam"/>
</dbReference>
<dbReference type="SUPFAM" id="SSF46955">
    <property type="entry name" value="Putative DNA-binding domain"/>
    <property type="match status" value="1"/>
</dbReference>
<dbReference type="AlphaFoldDB" id="A0A2A3ZHG6"/>
<reference evidence="7 11" key="2">
    <citation type="submission" date="2018-10" db="EMBL/GenBank/DDBJ databases">
        <title>Brevibacterium genomes from Austrain hard cheese rinds.</title>
        <authorList>
            <person name="Anast J.M."/>
            <person name="Dzieciol M."/>
            <person name="Schultz D.L."/>
            <person name="Mann E."/>
            <person name="Wagner M."/>
            <person name="Schmitz-Esser S."/>
        </authorList>
    </citation>
    <scope>NUCLEOTIDE SEQUENCE [LARGE SCALE GENOMIC DNA]</scope>
    <source>
        <strain evidence="7 11">L261</strain>
    </source>
</reference>
<dbReference type="Proteomes" id="UP000217564">
    <property type="component" value="Unassembled WGS sequence"/>
</dbReference>
<dbReference type="RefSeq" id="WP_096160027.1">
    <property type="nucleotide sequence ID" value="NZ_RHFF01000009.1"/>
</dbReference>
<evidence type="ECO:0000313" key="7">
    <source>
        <dbReference type="EMBL" id="TGD38642.1"/>
    </source>
</evidence>
<dbReference type="InterPro" id="IPR009061">
    <property type="entry name" value="DNA-bd_dom_put_sf"/>
</dbReference>
<dbReference type="Proteomes" id="UP000218620">
    <property type="component" value="Unassembled WGS sequence"/>
</dbReference>
<feature type="region of interest" description="Disordered" evidence="2">
    <location>
        <begin position="1"/>
        <end position="24"/>
    </location>
</feature>
<feature type="domain" description="HTH merR-type" evidence="3">
    <location>
        <begin position="37"/>
        <end position="105"/>
    </location>
</feature>
<dbReference type="GO" id="GO:0003700">
    <property type="term" value="F:DNA-binding transcription factor activity"/>
    <property type="evidence" value="ECO:0007669"/>
    <property type="project" value="InterPro"/>
</dbReference>
<dbReference type="Proteomes" id="UP000217720">
    <property type="component" value="Unassembled WGS sequence"/>
</dbReference>
<evidence type="ECO:0000259" key="3">
    <source>
        <dbReference type="PROSITE" id="PS50937"/>
    </source>
</evidence>
<dbReference type="PROSITE" id="PS50937">
    <property type="entry name" value="HTH_MERR_2"/>
    <property type="match status" value="1"/>
</dbReference>
<evidence type="ECO:0000313" key="4">
    <source>
        <dbReference type="EMBL" id="PCC43875.1"/>
    </source>
</evidence>
<dbReference type="PRINTS" id="PR00040">
    <property type="entry name" value="HTHMERR"/>
</dbReference>
<evidence type="ECO:0000313" key="9">
    <source>
        <dbReference type="Proteomes" id="UP000217720"/>
    </source>
</evidence>
<evidence type="ECO:0000313" key="11">
    <source>
        <dbReference type="Proteomes" id="UP000297736"/>
    </source>
</evidence>
<protein>
    <submittedName>
        <fullName evidence="7">MerR family transcriptional regulator</fullName>
    </submittedName>
</protein>
<dbReference type="PANTHER" id="PTHR30204:SF98">
    <property type="entry name" value="HTH-TYPE TRANSCRIPTIONAL REGULATOR ADHR"/>
    <property type="match status" value="1"/>
</dbReference>
<comment type="caution">
    <text evidence="6">The sequence shown here is derived from an EMBL/GenBank/DDBJ whole genome shotgun (WGS) entry which is preliminary data.</text>
</comment>
<name>A0A2A3ZHG6_BREAU</name>
<evidence type="ECO:0000313" key="5">
    <source>
        <dbReference type="EMBL" id="PCC48176.1"/>
    </source>
</evidence>
<dbReference type="Proteomes" id="UP000297736">
    <property type="component" value="Unassembled WGS sequence"/>
</dbReference>
<evidence type="ECO:0000256" key="2">
    <source>
        <dbReference type="SAM" id="MobiDB-lite"/>
    </source>
</evidence>
<dbReference type="Gene3D" id="1.10.1660.10">
    <property type="match status" value="1"/>
</dbReference>
<keyword evidence="1" id="KW-0238">DNA-binding</keyword>
<gene>
    <name evidence="6" type="ORF">CIK62_04210</name>
    <name evidence="5" type="ORF">CIK64_00260</name>
    <name evidence="4" type="ORF">CIK65_04585</name>
    <name evidence="7" type="ORF">EB834_10745</name>
</gene>
<dbReference type="SMART" id="SM00422">
    <property type="entry name" value="HTH_MERR"/>
    <property type="match status" value="1"/>
</dbReference>
<dbReference type="Pfam" id="PF13411">
    <property type="entry name" value="MerR_1"/>
    <property type="match status" value="1"/>
</dbReference>